<dbReference type="InterPro" id="IPR011705">
    <property type="entry name" value="BACK"/>
</dbReference>
<keyword evidence="1 2" id="KW-0728">SH3 domain</keyword>
<evidence type="ECO:0000313" key="5">
    <source>
        <dbReference type="EMBL" id="RHZ68608.1"/>
    </source>
</evidence>
<evidence type="ECO:0008006" key="7">
    <source>
        <dbReference type="Google" id="ProtNLM"/>
    </source>
</evidence>
<sequence>MTFKFFDKLSQNFIELINDKDDYNVVIKVKNEKLFTAHSNILKCRSPYFRKELENTTPGKNNVKTISKRNVSDQIFEIILKYIYGGIVKFENADTLFIFDLMMAASEFELGELTEKLEALLIDTKISWLKSNFFQVYHSIFSKSNFKALEKFCNEIVVRNPSLIFDADGFSSLQESALVSLLRQDSLQLEEVKIWEYTIKWGIAQNTSLPANLEEWTDENFTALKTSLQQCLPYIRYFQIPGADIWNKLKPYKKILDKQLWNDLIQYLVVPDQPLESKILPPRKVLSQELPSNRNVPVSTENTPEGLNNPLPALSAPALSALPSARAIYDYEASENNEISLEKGQIVTDIDFVSEDWWDGTGKGGIKGLFPANFVELLNKK</sequence>
<reference evidence="5 6" key="1">
    <citation type="submission" date="2018-08" db="EMBL/GenBank/DDBJ databases">
        <title>Genome and evolution of the arbuscular mycorrhizal fungus Diversispora epigaea (formerly Glomus versiforme) and its bacterial endosymbionts.</title>
        <authorList>
            <person name="Sun X."/>
            <person name="Fei Z."/>
            <person name="Harrison M."/>
        </authorList>
    </citation>
    <scope>NUCLEOTIDE SEQUENCE [LARGE SCALE GENOMIC DNA]</scope>
    <source>
        <strain evidence="5 6">IT104</strain>
    </source>
</reference>
<dbReference type="OrthoDB" id="10037838at2759"/>
<dbReference type="Pfam" id="PF07707">
    <property type="entry name" value="BACK"/>
    <property type="match status" value="1"/>
</dbReference>
<gene>
    <name evidence="5" type="ORF">Glove_294g151</name>
</gene>
<dbReference type="Gene3D" id="1.25.40.420">
    <property type="match status" value="1"/>
</dbReference>
<proteinExistence type="predicted"/>
<dbReference type="Gene3D" id="2.30.30.40">
    <property type="entry name" value="SH3 Domains"/>
    <property type="match status" value="1"/>
</dbReference>
<dbReference type="Pfam" id="PF00018">
    <property type="entry name" value="SH3_1"/>
    <property type="match status" value="1"/>
</dbReference>
<dbReference type="SMART" id="SM00225">
    <property type="entry name" value="BTB"/>
    <property type="match status" value="1"/>
</dbReference>
<evidence type="ECO:0000256" key="1">
    <source>
        <dbReference type="ARBA" id="ARBA00022443"/>
    </source>
</evidence>
<keyword evidence="6" id="KW-1185">Reference proteome</keyword>
<dbReference type="SUPFAM" id="SSF50044">
    <property type="entry name" value="SH3-domain"/>
    <property type="match status" value="1"/>
</dbReference>
<dbReference type="Proteomes" id="UP000266861">
    <property type="component" value="Unassembled WGS sequence"/>
</dbReference>
<feature type="domain" description="BTB" evidence="4">
    <location>
        <begin position="23"/>
        <end position="92"/>
    </location>
</feature>
<evidence type="ECO:0000313" key="6">
    <source>
        <dbReference type="Proteomes" id="UP000266861"/>
    </source>
</evidence>
<dbReference type="InterPro" id="IPR036028">
    <property type="entry name" value="SH3-like_dom_sf"/>
</dbReference>
<dbReference type="GO" id="GO:0005737">
    <property type="term" value="C:cytoplasm"/>
    <property type="evidence" value="ECO:0007669"/>
    <property type="project" value="TreeGrafter"/>
</dbReference>
<dbReference type="SMART" id="SM00326">
    <property type="entry name" value="SH3"/>
    <property type="match status" value="1"/>
</dbReference>
<dbReference type="Gene3D" id="3.30.710.10">
    <property type="entry name" value="Potassium Channel Kv1.1, Chain A"/>
    <property type="match status" value="1"/>
</dbReference>
<evidence type="ECO:0000259" key="4">
    <source>
        <dbReference type="PROSITE" id="PS50097"/>
    </source>
</evidence>
<protein>
    <recommendedName>
        <fullName evidence="7">BTB domain-containing protein</fullName>
    </recommendedName>
</protein>
<dbReference type="PROSITE" id="PS50097">
    <property type="entry name" value="BTB"/>
    <property type="match status" value="1"/>
</dbReference>
<dbReference type="InterPro" id="IPR000210">
    <property type="entry name" value="BTB/POZ_dom"/>
</dbReference>
<dbReference type="EMBL" id="PQFF01000268">
    <property type="protein sequence ID" value="RHZ68608.1"/>
    <property type="molecule type" value="Genomic_DNA"/>
</dbReference>
<dbReference type="PRINTS" id="PR00452">
    <property type="entry name" value="SH3DOMAIN"/>
</dbReference>
<evidence type="ECO:0000256" key="2">
    <source>
        <dbReference type="PROSITE-ProRule" id="PRU00192"/>
    </source>
</evidence>
<dbReference type="PROSITE" id="PS50002">
    <property type="entry name" value="SH3"/>
    <property type="match status" value="1"/>
</dbReference>
<dbReference type="STRING" id="1348612.A0A397I302"/>
<accession>A0A397I302</accession>
<dbReference type="PANTHER" id="PTHR46306:SF1">
    <property type="entry name" value="BTB_POZ DOMAIN-CONTAINING PROTEIN 9"/>
    <property type="match status" value="1"/>
</dbReference>
<evidence type="ECO:0000259" key="3">
    <source>
        <dbReference type="PROSITE" id="PS50002"/>
    </source>
</evidence>
<dbReference type="PANTHER" id="PTHR46306">
    <property type="entry name" value="BTB/POZ DOMAIN-CONTAINING PROTEIN 9"/>
    <property type="match status" value="1"/>
</dbReference>
<dbReference type="InterPro" id="IPR052407">
    <property type="entry name" value="BTB_POZ_domain_cont_9"/>
</dbReference>
<dbReference type="CDD" id="cd18186">
    <property type="entry name" value="BTB_POZ_ZBTB_KLHL-like"/>
    <property type="match status" value="1"/>
</dbReference>
<dbReference type="AlphaFoldDB" id="A0A397I302"/>
<dbReference type="InterPro" id="IPR011333">
    <property type="entry name" value="SKP1/BTB/POZ_sf"/>
</dbReference>
<dbReference type="InterPro" id="IPR001452">
    <property type="entry name" value="SH3_domain"/>
</dbReference>
<organism evidence="5 6">
    <name type="scientific">Diversispora epigaea</name>
    <dbReference type="NCBI Taxonomy" id="1348612"/>
    <lineage>
        <taxon>Eukaryota</taxon>
        <taxon>Fungi</taxon>
        <taxon>Fungi incertae sedis</taxon>
        <taxon>Mucoromycota</taxon>
        <taxon>Glomeromycotina</taxon>
        <taxon>Glomeromycetes</taxon>
        <taxon>Diversisporales</taxon>
        <taxon>Diversisporaceae</taxon>
        <taxon>Diversispora</taxon>
    </lineage>
</organism>
<comment type="caution">
    <text evidence="5">The sequence shown here is derived from an EMBL/GenBank/DDBJ whole genome shotgun (WGS) entry which is preliminary data.</text>
</comment>
<dbReference type="Pfam" id="PF00651">
    <property type="entry name" value="BTB"/>
    <property type="match status" value="1"/>
</dbReference>
<feature type="domain" description="SH3" evidence="3">
    <location>
        <begin position="320"/>
        <end position="380"/>
    </location>
</feature>
<name>A0A397I302_9GLOM</name>
<dbReference type="SUPFAM" id="SSF54695">
    <property type="entry name" value="POZ domain"/>
    <property type="match status" value="1"/>
</dbReference>